<protein>
    <submittedName>
        <fullName evidence="2">Uncharacterized protein</fullName>
    </submittedName>
</protein>
<evidence type="ECO:0000313" key="3">
    <source>
        <dbReference type="Proteomes" id="UP000002640"/>
    </source>
</evidence>
<feature type="region of interest" description="Disordered" evidence="1">
    <location>
        <begin position="1"/>
        <end position="113"/>
    </location>
</feature>
<dbReference type="RefSeq" id="XP_009530353.1">
    <property type="nucleotide sequence ID" value="XM_009532058.1"/>
</dbReference>
<dbReference type="KEGG" id="psoj:PHYSODRAFT_334767"/>
<dbReference type="SMR" id="G4ZTL3"/>
<feature type="compositionally biased region" description="Basic and acidic residues" evidence="1">
    <location>
        <begin position="91"/>
        <end position="113"/>
    </location>
</feature>
<dbReference type="AlphaFoldDB" id="G4ZTL3"/>
<proteinExistence type="predicted"/>
<feature type="compositionally biased region" description="Basic and acidic residues" evidence="1">
    <location>
        <begin position="638"/>
        <end position="650"/>
    </location>
</feature>
<dbReference type="STRING" id="1094619.G4ZTL3"/>
<gene>
    <name evidence="2" type="ORF">PHYSODRAFT_334767</name>
</gene>
<feature type="compositionally biased region" description="Acidic residues" evidence="1">
    <location>
        <begin position="68"/>
        <end position="79"/>
    </location>
</feature>
<evidence type="ECO:0000256" key="1">
    <source>
        <dbReference type="SAM" id="MobiDB-lite"/>
    </source>
</evidence>
<feature type="region of interest" description="Disordered" evidence="1">
    <location>
        <begin position="797"/>
        <end position="818"/>
    </location>
</feature>
<name>G4ZTL3_PHYSP</name>
<organism evidence="2 3">
    <name type="scientific">Phytophthora sojae (strain P6497)</name>
    <name type="common">Soybean stem and root rot agent</name>
    <name type="synonym">Phytophthora megasperma f. sp. glycines</name>
    <dbReference type="NCBI Taxonomy" id="1094619"/>
    <lineage>
        <taxon>Eukaryota</taxon>
        <taxon>Sar</taxon>
        <taxon>Stramenopiles</taxon>
        <taxon>Oomycota</taxon>
        <taxon>Peronosporomycetes</taxon>
        <taxon>Peronosporales</taxon>
        <taxon>Peronosporaceae</taxon>
        <taxon>Phytophthora</taxon>
    </lineage>
</organism>
<feature type="compositionally biased region" description="Basic residues" evidence="1">
    <location>
        <begin position="684"/>
        <end position="693"/>
    </location>
</feature>
<accession>G4ZTL3</accession>
<feature type="region of interest" description="Disordered" evidence="1">
    <location>
        <begin position="630"/>
        <end position="768"/>
    </location>
</feature>
<dbReference type="InParanoid" id="G4ZTL3"/>
<feature type="region of interest" description="Disordered" evidence="1">
    <location>
        <begin position="398"/>
        <end position="499"/>
    </location>
</feature>
<sequence length="1034" mass="116053">MDAPASSADAPLIPAQLPPSAPPVRGAEAGAGNGGGSLAASGEAHVPVKAGSPARKVDEQEGTGNSNDMDEEEEEEEESAASSAKISPLHTNDRPVREDEAMEEAPIRDPLHERTPSVTAAVASLLSFDEVIDFKAFGILSSTHPGSQEVVNILPSRHVLPPKRPGDGNSYLEGYGGTEALAIFDGFSAQDLHDLGNLVGSQTELRNNLLRPHANRESPRLPQLDHFELVAFPVGRFAEKLFFTTSLLHRILDRARRGDIPIQGPVEVSPGGGATLQQRYDRLVDEHRFLQMYHQREVAALRAEKVELQAQLEKDFALAVTEAEAKLERAILAVHRLRVTSQEDAFNTDRLMQFLNQGGAATRGRWRRLVRLLRHFQRGSTPPAHWVTNITVEAADRPFRMIPPYPGPVDPDVEDDDDNYQAGSGNGDQDGDREEKSEDNPPTPLRSDFPPADGSPSKPRRRTSKGSRSGSCPRGMAELSSKRGPVYVQMRPTVHPGSDLLPLSPQTDFKRLISDCAASLPEFFPWSDVRLDVQFVMRMDHGYEEALDILRQDCPAHQYFPKPWLLAMLVKMVYHGTLDDTLWTRHAPETFYKMAEVMLQGRLRSGLYPEEFPPLRNLAEEAAAEMEIVEVDGSSESDDSRDSDYEDKAKTSPSGKSADGPSKAESIDESSSSDSDTDEEQPSKPKRNPKRNRVQASSDNSSEDELQSSSSSQRRSPRLSSQKEPRSKFALQDKPDRPSSKKNPKKRSRTSKPTREGGKSPLAQKSYEDLNSRELAIIETPSGDIVSWRRRGVGTRFSPKKGGIEGQTPGFPNYAPQQPDTKYLARRWPPVEDEYAALVEKEPCLEMFNNRVKVMYFHRRDQLSPAVIRILDQHVEYMKDHLPAFWHILHWFMMMTKPEDDEKCDDLTIYERAQDLHRKRQALHDGVARTFEARIKRLIKAGMPKTMVWEPGFWLYPCKICYLYLVDESTKKDDGTRYTLADQIAMAELEDPGRTQWTTCTDDERLAHVPAKIVDKMLLPEHERVNNWVSTKFQ</sequence>
<evidence type="ECO:0000313" key="2">
    <source>
        <dbReference type="EMBL" id="EGZ12924.1"/>
    </source>
</evidence>
<keyword evidence="3" id="KW-1185">Reference proteome</keyword>
<dbReference type="EMBL" id="JH159156">
    <property type="protein sequence ID" value="EGZ12924.1"/>
    <property type="molecule type" value="Genomic_DNA"/>
</dbReference>
<feature type="compositionally biased region" description="Basic residues" evidence="1">
    <location>
        <begin position="740"/>
        <end position="752"/>
    </location>
</feature>
<reference evidence="2 3" key="1">
    <citation type="journal article" date="2006" name="Science">
        <title>Phytophthora genome sequences uncover evolutionary origins and mechanisms of pathogenesis.</title>
        <authorList>
            <person name="Tyler B.M."/>
            <person name="Tripathy S."/>
            <person name="Zhang X."/>
            <person name="Dehal P."/>
            <person name="Jiang R.H."/>
            <person name="Aerts A."/>
            <person name="Arredondo F.D."/>
            <person name="Baxter L."/>
            <person name="Bensasson D."/>
            <person name="Beynon J.L."/>
            <person name="Chapman J."/>
            <person name="Damasceno C.M."/>
            <person name="Dorrance A.E."/>
            <person name="Dou D."/>
            <person name="Dickerman A.W."/>
            <person name="Dubchak I.L."/>
            <person name="Garbelotto M."/>
            <person name="Gijzen M."/>
            <person name="Gordon S.G."/>
            <person name="Govers F."/>
            <person name="Grunwald N.J."/>
            <person name="Huang W."/>
            <person name="Ivors K.L."/>
            <person name="Jones R.W."/>
            <person name="Kamoun S."/>
            <person name="Krampis K."/>
            <person name="Lamour K.H."/>
            <person name="Lee M.K."/>
            <person name="McDonald W.H."/>
            <person name="Medina M."/>
            <person name="Meijer H.J."/>
            <person name="Nordberg E.K."/>
            <person name="Maclean D.J."/>
            <person name="Ospina-Giraldo M.D."/>
            <person name="Morris P.F."/>
            <person name="Phuntumart V."/>
            <person name="Putnam N.H."/>
            <person name="Rash S."/>
            <person name="Rose J.K."/>
            <person name="Sakihama Y."/>
            <person name="Salamov A.A."/>
            <person name="Savidor A."/>
            <person name="Scheuring C.F."/>
            <person name="Smith B.M."/>
            <person name="Sobral B.W."/>
            <person name="Terry A."/>
            <person name="Torto-Alalibo T.A."/>
            <person name="Win J."/>
            <person name="Xu Z."/>
            <person name="Zhang H."/>
            <person name="Grigoriev I.V."/>
            <person name="Rokhsar D.S."/>
            <person name="Boore J.L."/>
        </authorList>
    </citation>
    <scope>NUCLEOTIDE SEQUENCE [LARGE SCALE GENOMIC DNA]</scope>
    <source>
        <strain evidence="2 3">P6497</strain>
    </source>
</reference>
<feature type="compositionally biased region" description="Low complexity" evidence="1">
    <location>
        <begin position="707"/>
        <end position="720"/>
    </location>
</feature>
<feature type="compositionally biased region" description="Basic and acidic residues" evidence="1">
    <location>
        <begin position="721"/>
        <end position="739"/>
    </location>
</feature>
<dbReference type="Proteomes" id="UP000002640">
    <property type="component" value="Unassembled WGS sequence"/>
</dbReference>
<dbReference type="GeneID" id="20646873"/>